<protein>
    <submittedName>
        <fullName evidence="3">Uncharacterized protein</fullName>
    </submittedName>
</protein>
<keyword evidence="4" id="KW-1185">Reference proteome</keyword>
<feature type="region of interest" description="Disordered" evidence="1">
    <location>
        <begin position="148"/>
        <end position="272"/>
    </location>
</feature>
<feature type="compositionally biased region" description="Low complexity" evidence="1">
    <location>
        <begin position="91"/>
        <end position="100"/>
    </location>
</feature>
<evidence type="ECO:0000313" key="3">
    <source>
        <dbReference type="EMBL" id="GAB1314948.1"/>
    </source>
</evidence>
<feature type="region of interest" description="Disordered" evidence="1">
    <location>
        <begin position="78"/>
        <end position="100"/>
    </location>
</feature>
<dbReference type="Proteomes" id="UP001628179">
    <property type="component" value="Unassembled WGS sequence"/>
</dbReference>
<dbReference type="GeneID" id="98175901"/>
<feature type="region of interest" description="Disordered" evidence="1">
    <location>
        <begin position="1"/>
        <end position="37"/>
    </location>
</feature>
<reference evidence="3 4" key="1">
    <citation type="submission" date="2024-09" db="EMBL/GenBank/DDBJ databases">
        <title>Itraconazole resistance in Madurella fahalii resulting from another homologue of gene encoding cytochrome P450 14-alpha sterol demethylase (CYP51).</title>
        <authorList>
            <person name="Yoshioka I."/>
            <person name="Fahal A.H."/>
            <person name="Kaneko S."/>
            <person name="Yaguchi T."/>
        </authorList>
    </citation>
    <scope>NUCLEOTIDE SEQUENCE [LARGE SCALE GENOMIC DNA]</scope>
    <source>
        <strain evidence="3 4">IFM 68171</strain>
    </source>
</reference>
<feature type="compositionally biased region" description="Basic and acidic residues" evidence="1">
    <location>
        <begin position="1"/>
        <end position="10"/>
    </location>
</feature>
<dbReference type="RefSeq" id="XP_070916679.1">
    <property type="nucleotide sequence ID" value="XM_071060578.1"/>
</dbReference>
<dbReference type="EMBL" id="BAAFSV010000002">
    <property type="protein sequence ID" value="GAB1314948.1"/>
    <property type="molecule type" value="Genomic_DNA"/>
</dbReference>
<accession>A0ABQ0GB14</accession>
<evidence type="ECO:0000256" key="2">
    <source>
        <dbReference type="SAM" id="Phobius"/>
    </source>
</evidence>
<feature type="compositionally biased region" description="Polar residues" evidence="1">
    <location>
        <begin position="25"/>
        <end position="35"/>
    </location>
</feature>
<proteinExistence type="predicted"/>
<name>A0ABQ0GB14_9PEZI</name>
<feature type="transmembrane region" description="Helical" evidence="2">
    <location>
        <begin position="49"/>
        <end position="68"/>
    </location>
</feature>
<gene>
    <name evidence="3" type="ORF">MFIFM68171_05158</name>
</gene>
<sequence>MGFLKGEKSPSSEALLPVDAREKASSVTQSPNSLQRPAPVSKMACVRRLVVGFSVCMLVLLGVASAASPRLHCRKGAMGERQTAVDTDDTSFSSNLKSASPSSLNELLHRYLPGRFRDGVWPSELQAVKAVHQADAALATSIVQLAKRADNNSTTSESTPAPTESSTTSEEPSSTSTSPSSSSSPTPSETATPPTSTTSSPTRPTSASSTSSPPPPGTSSSPIESTLSTSSETSSEPLSSSSSSQPSSTIVGETTLTTSTVSDETTPPPRTSREIIQTFTSTSDGVVVVVTATTYVPAGPEETLPPNETRPAPSLQNSALQKLPSLLTAGMVGFAAAAMLLV</sequence>
<keyword evidence="2" id="KW-1133">Transmembrane helix</keyword>
<evidence type="ECO:0000313" key="4">
    <source>
        <dbReference type="Proteomes" id="UP001628179"/>
    </source>
</evidence>
<keyword evidence="2" id="KW-0812">Transmembrane</keyword>
<feature type="compositionally biased region" description="Low complexity" evidence="1">
    <location>
        <begin position="218"/>
        <end position="265"/>
    </location>
</feature>
<organism evidence="3 4">
    <name type="scientific">Madurella fahalii</name>
    <dbReference type="NCBI Taxonomy" id="1157608"/>
    <lineage>
        <taxon>Eukaryota</taxon>
        <taxon>Fungi</taxon>
        <taxon>Dikarya</taxon>
        <taxon>Ascomycota</taxon>
        <taxon>Pezizomycotina</taxon>
        <taxon>Sordariomycetes</taxon>
        <taxon>Sordariomycetidae</taxon>
        <taxon>Sordariales</taxon>
        <taxon>Sordariales incertae sedis</taxon>
        <taxon>Madurella</taxon>
    </lineage>
</organism>
<evidence type="ECO:0000256" key="1">
    <source>
        <dbReference type="SAM" id="MobiDB-lite"/>
    </source>
</evidence>
<comment type="caution">
    <text evidence="3">The sequence shown here is derived from an EMBL/GenBank/DDBJ whole genome shotgun (WGS) entry which is preliminary data.</text>
</comment>
<keyword evidence="2" id="KW-0472">Membrane</keyword>
<feature type="compositionally biased region" description="Low complexity" evidence="1">
    <location>
        <begin position="153"/>
        <end position="211"/>
    </location>
</feature>